<keyword evidence="2" id="KW-0472">Membrane</keyword>
<dbReference type="OrthoDB" id="7181739at2"/>
<dbReference type="SUPFAM" id="SSF56954">
    <property type="entry name" value="Outer membrane efflux proteins (OEP)"/>
    <property type="match status" value="1"/>
</dbReference>
<gene>
    <name evidence="3" type="ORF">GRI91_08265</name>
</gene>
<evidence type="ECO:0000313" key="3">
    <source>
        <dbReference type="EMBL" id="MXO65745.1"/>
    </source>
</evidence>
<reference evidence="3 4" key="1">
    <citation type="submission" date="2019-12" db="EMBL/GenBank/DDBJ databases">
        <title>Genomic-based taxomic classification of the family Erythrobacteraceae.</title>
        <authorList>
            <person name="Xu L."/>
        </authorList>
    </citation>
    <scope>NUCLEOTIDE SEQUENCE [LARGE SCALE GENOMIC DNA]</scope>
    <source>
        <strain evidence="3 4">LMG 29518</strain>
    </source>
</reference>
<evidence type="ECO:0000256" key="1">
    <source>
        <dbReference type="ARBA" id="ARBA00007613"/>
    </source>
</evidence>
<organism evidence="3 4">
    <name type="scientific">Altericroceibacterium endophyticum</name>
    <dbReference type="NCBI Taxonomy" id="1808508"/>
    <lineage>
        <taxon>Bacteria</taxon>
        <taxon>Pseudomonadati</taxon>
        <taxon>Pseudomonadota</taxon>
        <taxon>Alphaproteobacteria</taxon>
        <taxon>Sphingomonadales</taxon>
        <taxon>Erythrobacteraceae</taxon>
        <taxon>Altericroceibacterium</taxon>
    </lineage>
</organism>
<dbReference type="InterPro" id="IPR003423">
    <property type="entry name" value="OMP_efflux"/>
</dbReference>
<comment type="caution">
    <text evidence="3">The sequence shown here is derived from an EMBL/GenBank/DDBJ whole genome shotgun (WGS) entry which is preliminary data.</text>
</comment>
<dbReference type="Pfam" id="PF02321">
    <property type="entry name" value="OEP"/>
    <property type="match status" value="2"/>
</dbReference>
<dbReference type="RefSeq" id="WP_160736180.1">
    <property type="nucleotide sequence ID" value="NZ_WTYT01000003.1"/>
</dbReference>
<dbReference type="GO" id="GO:0005886">
    <property type="term" value="C:plasma membrane"/>
    <property type="evidence" value="ECO:0007669"/>
    <property type="project" value="UniProtKB-SubCell"/>
</dbReference>
<protein>
    <submittedName>
        <fullName evidence="3">Efflux transporter outer membrane subunit</fullName>
    </submittedName>
</protein>
<evidence type="ECO:0000313" key="4">
    <source>
        <dbReference type="Proteomes" id="UP000438476"/>
    </source>
</evidence>
<dbReference type="PROSITE" id="PS51257">
    <property type="entry name" value="PROKAR_LIPOPROTEIN"/>
    <property type="match status" value="1"/>
</dbReference>
<accession>A0A6I4T7I4</accession>
<keyword evidence="2" id="KW-0812">Transmembrane</keyword>
<proteinExistence type="inferred from homology"/>
<dbReference type="AlphaFoldDB" id="A0A6I4T7I4"/>
<dbReference type="Gene3D" id="2.20.200.10">
    <property type="entry name" value="Outer membrane efflux proteins (OEP)"/>
    <property type="match status" value="1"/>
</dbReference>
<dbReference type="PANTHER" id="PTHR30203:SF25">
    <property type="entry name" value="OUTER MEMBRANE PROTEIN-RELATED"/>
    <property type="match status" value="1"/>
</dbReference>
<comment type="subcellular location">
    <subcellularLocation>
        <location evidence="2">Cell membrane</location>
        <topology evidence="2">Lipid-anchor</topology>
    </subcellularLocation>
</comment>
<keyword evidence="2" id="KW-1134">Transmembrane beta strand</keyword>
<dbReference type="NCBIfam" id="TIGR01845">
    <property type="entry name" value="outer_NodT"/>
    <property type="match status" value="1"/>
</dbReference>
<keyword evidence="2" id="KW-0449">Lipoprotein</keyword>
<sequence length="492" mass="52040">MFPNRALTISAGGRYHHLRRILGAGAGALALSACATGPDYRPPSASELGLPDSYSVAETEDRADMLTRWWTLFDDPQLIDLVEESRAANLDVAQALARLKQARAALSQSRASLFPTIATSGGYGRNVGIRGATLPDTDSFNLGVDASWQADIFGGNRRDVEASLADLTGQGLRYADVLAAVEAEMARNYVILRGQQAQLANARASFEIQQDNYEIATFRVQAGLVSSLDSEQARIQRSQTAANIIDLEAAIAQTTARLAVLAGREPGAFRERFSDAQDIPSGDAGIGIGVPADVLRMRPDVMAAERSLAAATARIGVARAALLPALNIGGTIDTSADNLDGLFDLVSGQIFVKLAQTVFDGGARRAAVTAREAAAEEALAAYRQSVNTALEDVENALVSARSAESQLVWYEDALQAAENFAILSRSQYRAGLTDFVTLNNAESALLSARNSVDQARTARSTALIQLYLALGGGWEVADIPDGSAVEPIGGAE</sequence>
<dbReference type="PANTHER" id="PTHR30203">
    <property type="entry name" value="OUTER MEMBRANE CATION EFFLUX PROTEIN"/>
    <property type="match status" value="1"/>
</dbReference>
<keyword evidence="4" id="KW-1185">Reference proteome</keyword>
<keyword evidence="2" id="KW-0564">Palmitate</keyword>
<dbReference type="Gene3D" id="1.20.1600.10">
    <property type="entry name" value="Outer membrane efflux proteins (OEP)"/>
    <property type="match status" value="1"/>
</dbReference>
<dbReference type="GO" id="GO:0015562">
    <property type="term" value="F:efflux transmembrane transporter activity"/>
    <property type="evidence" value="ECO:0007669"/>
    <property type="project" value="InterPro"/>
</dbReference>
<evidence type="ECO:0000256" key="2">
    <source>
        <dbReference type="RuleBase" id="RU362097"/>
    </source>
</evidence>
<dbReference type="Proteomes" id="UP000438476">
    <property type="component" value="Unassembled WGS sequence"/>
</dbReference>
<dbReference type="InterPro" id="IPR010131">
    <property type="entry name" value="MdtP/NodT-like"/>
</dbReference>
<comment type="similarity">
    <text evidence="1 2">Belongs to the outer membrane factor (OMF) (TC 1.B.17) family.</text>
</comment>
<name>A0A6I4T7I4_9SPHN</name>
<dbReference type="EMBL" id="WTYT01000003">
    <property type="protein sequence ID" value="MXO65745.1"/>
    <property type="molecule type" value="Genomic_DNA"/>
</dbReference>